<dbReference type="GO" id="GO:0016747">
    <property type="term" value="F:acyltransferase activity, transferring groups other than amino-acyl groups"/>
    <property type="evidence" value="ECO:0007669"/>
    <property type="project" value="InterPro"/>
</dbReference>
<evidence type="ECO:0000313" key="5">
    <source>
        <dbReference type="Proteomes" id="UP000218209"/>
    </source>
</evidence>
<dbReference type="Pfam" id="PF00583">
    <property type="entry name" value="Acetyltransf_1"/>
    <property type="match status" value="1"/>
</dbReference>
<feature type="non-terminal residue" evidence="4">
    <location>
        <position position="1"/>
    </location>
</feature>
<accession>A0A1X6NKQ7</accession>
<dbReference type="Gene3D" id="3.40.630.30">
    <property type="match status" value="1"/>
</dbReference>
<dbReference type="InterPro" id="IPR016181">
    <property type="entry name" value="Acyl_CoA_acyltransferase"/>
</dbReference>
<name>A0A1X6NKQ7_PORUM</name>
<dbReference type="PANTHER" id="PTHR43877">
    <property type="entry name" value="AMINOALKYLPHOSPHONATE N-ACETYLTRANSFERASE-RELATED-RELATED"/>
    <property type="match status" value="1"/>
</dbReference>
<keyword evidence="2" id="KW-0012">Acyltransferase</keyword>
<dbReference type="SUPFAM" id="SSF55729">
    <property type="entry name" value="Acyl-CoA N-acyltransferases (Nat)"/>
    <property type="match status" value="1"/>
</dbReference>
<evidence type="ECO:0000256" key="2">
    <source>
        <dbReference type="ARBA" id="ARBA00023315"/>
    </source>
</evidence>
<reference evidence="4 5" key="1">
    <citation type="submission" date="2017-03" db="EMBL/GenBank/DDBJ databases">
        <title>WGS assembly of Porphyra umbilicalis.</title>
        <authorList>
            <person name="Brawley S.H."/>
            <person name="Blouin N.A."/>
            <person name="Ficko-Blean E."/>
            <person name="Wheeler G.L."/>
            <person name="Lohr M."/>
            <person name="Goodson H.V."/>
            <person name="Jenkins J.W."/>
            <person name="Blaby-Haas C.E."/>
            <person name="Helliwell K.E."/>
            <person name="Chan C."/>
            <person name="Marriage T."/>
            <person name="Bhattacharya D."/>
            <person name="Klein A.S."/>
            <person name="Badis Y."/>
            <person name="Brodie J."/>
            <person name="Cao Y."/>
            <person name="Collen J."/>
            <person name="Dittami S.M."/>
            <person name="Gachon C.M."/>
            <person name="Green B.R."/>
            <person name="Karpowicz S."/>
            <person name="Kim J.W."/>
            <person name="Kudahl U."/>
            <person name="Lin S."/>
            <person name="Michel G."/>
            <person name="Mittag M."/>
            <person name="Olson B.J."/>
            <person name="Pangilinan J."/>
            <person name="Peng Y."/>
            <person name="Qiu H."/>
            <person name="Shu S."/>
            <person name="Singer J.T."/>
            <person name="Smith A.G."/>
            <person name="Sprecher B.N."/>
            <person name="Wagner V."/>
            <person name="Wang W."/>
            <person name="Wang Z.-Y."/>
            <person name="Yan J."/>
            <person name="Yarish C."/>
            <person name="Zoeuner-Riek S."/>
            <person name="Zhuang Y."/>
            <person name="Zou Y."/>
            <person name="Lindquist E.A."/>
            <person name="Grimwood J."/>
            <person name="Barry K."/>
            <person name="Rokhsar D.S."/>
            <person name="Schmutz J."/>
            <person name="Stiller J.W."/>
            <person name="Grossman A.R."/>
            <person name="Prochnik S.E."/>
        </authorList>
    </citation>
    <scope>NUCLEOTIDE SEQUENCE [LARGE SCALE GENOMIC DNA]</scope>
    <source>
        <strain evidence="4">4086291</strain>
    </source>
</reference>
<proteinExistence type="predicted"/>
<dbReference type="Proteomes" id="UP000218209">
    <property type="component" value="Unassembled WGS sequence"/>
</dbReference>
<evidence type="ECO:0000259" key="3">
    <source>
        <dbReference type="PROSITE" id="PS51186"/>
    </source>
</evidence>
<dbReference type="EMBL" id="KV919721">
    <property type="protein sequence ID" value="OSX69177.1"/>
    <property type="molecule type" value="Genomic_DNA"/>
</dbReference>
<organism evidence="4 5">
    <name type="scientific">Porphyra umbilicalis</name>
    <name type="common">Purple laver</name>
    <name type="synonym">Red alga</name>
    <dbReference type="NCBI Taxonomy" id="2786"/>
    <lineage>
        <taxon>Eukaryota</taxon>
        <taxon>Rhodophyta</taxon>
        <taxon>Bangiophyceae</taxon>
        <taxon>Bangiales</taxon>
        <taxon>Bangiaceae</taxon>
        <taxon>Porphyra</taxon>
    </lineage>
</organism>
<feature type="domain" description="N-acetyltransferase" evidence="3">
    <location>
        <begin position="37"/>
        <end position="191"/>
    </location>
</feature>
<evidence type="ECO:0000256" key="1">
    <source>
        <dbReference type="ARBA" id="ARBA00022679"/>
    </source>
</evidence>
<evidence type="ECO:0000313" key="4">
    <source>
        <dbReference type="EMBL" id="OSX69177.1"/>
    </source>
</evidence>
<keyword evidence="1" id="KW-0808">Transferase</keyword>
<dbReference type="InterPro" id="IPR000182">
    <property type="entry name" value="GNAT_dom"/>
</dbReference>
<dbReference type="CDD" id="cd04301">
    <property type="entry name" value="NAT_SF"/>
    <property type="match status" value="1"/>
</dbReference>
<dbReference type="AlphaFoldDB" id="A0A1X6NKQ7"/>
<dbReference type="PROSITE" id="PS51186">
    <property type="entry name" value="GNAT"/>
    <property type="match status" value="1"/>
</dbReference>
<dbReference type="OrthoDB" id="5689at2759"/>
<sequence length="205" mass="21032">TFRPLAAANDAEVAAVVALVNHCYRGGASWTDESAIVDGRRVTPERLRDYAATSDVLVVVAPAPAAAATAAAAAHGANGAHDGGGAAAADGAPIIGVVKTGWTDETVVGPLDGRAYYLGLLAVAPTWQSRGVGAALADRVEAAAAAAGASRVVMDVIDARPELLAWYARRGYRRTGGGMPARAFIEAKGERLLVDCRFIVLEKVL</sequence>
<protein>
    <recommendedName>
        <fullName evidence="3">N-acetyltransferase domain-containing protein</fullName>
    </recommendedName>
</protein>
<dbReference type="InterPro" id="IPR050832">
    <property type="entry name" value="Bact_Acetyltransf"/>
</dbReference>
<gene>
    <name evidence="4" type="ORF">BU14_1770s0001</name>
</gene>
<keyword evidence="5" id="KW-1185">Reference proteome</keyword>